<dbReference type="EC" id="1.1.1.1" evidence="8"/>
<evidence type="ECO:0000313" key="9">
    <source>
        <dbReference type="Proteomes" id="UP000749311"/>
    </source>
</evidence>
<organism evidence="8 9">
    <name type="scientific">Brooklawnia cerclae</name>
    <dbReference type="NCBI Taxonomy" id="349934"/>
    <lineage>
        <taxon>Bacteria</taxon>
        <taxon>Bacillati</taxon>
        <taxon>Actinomycetota</taxon>
        <taxon>Actinomycetes</taxon>
        <taxon>Propionibacteriales</taxon>
        <taxon>Propionibacteriaceae</taxon>
        <taxon>Brooklawnia</taxon>
    </lineage>
</organism>
<dbReference type="InterPro" id="IPR013149">
    <property type="entry name" value="ADH-like_C"/>
</dbReference>
<evidence type="ECO:0000313" key="8">
    <source>
        <dbReference type="EMBL" id="NIH56183.1"/>
    </source>
</evidence>
<dbReference type="EMBL" id="JAAMOZ010000001">
    <property type="protein sequence ID" value="NIH56183.1"/>
    <property type="molecule type" value="Genomic_DNA"/>
</dbReference>
<evidence type="ECO:0000259" key="7">
    <source>
        <dbReference type="SMART" id="SM00829"/>
    </source>
</evidence>
<evidence type="ECO:0000256" key="3">
    <source>
        <dbReference type="ARBA" id="ARBA00022723"/>
    </source>
</evidence>
<dbReference type="PANTHER" id="PTHR43350:SF21">
    <property type="entry name" value="S-NITROSOMYCOTHIOL REDUCTASE MSCR"/>
    <property type="match status" value="1"/>
</dbReference>
<dbReference type="InterPro" id="IPR013154">
    <property type="entry name" value="ADH-like_N"/>
</dbReference>
<dbReference type="SMART" id="SM00829">
    <property type="entry name" value="PKS_ER"/>
    <property type="match status" value="1"/>
</dbReference>
<evidence type="ECO:0000256" key="6">
    <source>
        <dbReference type="RuleBase" id="RU361277"/>
    </source>
</evidence>
<dbReference type="SUPFAM" id="SSF50129">
    <property type="entry name" value="GroES-like"/>
    <property type="match status" value="2"/>
</dbReference>
<dbReference type="InterPro" id="IPR020843">
    <property type="entry name" value="ER"/>
</dbReference>
<dbReference type="SUPFAM" id="SSF51735">
    <property type="entry name" value="NAD(P)-binding Rossmann-fold domains"/>
    <property type="match status" value="1"/>
</dbReference>
<keyword evidence="5 8" id="KW-0560">Oxidoreductase</keyword>
<dbReference type="PANTHER" id="PTHR43350">
    <property type="entry name" value="NAD-DEPENDENT ALCOHOL DEHYDROGENASE"/>
    <property type="match status" value="1"/>
</dbReference>
<protein>
    <submittedName>
        <fullName evidence="8">Alcohol dehydrogenase</fullName>
        <ecNumber evidence="8">1.1.1.1</ecNumber>
    </submittedName>
</protein>
<keyword evidence="9" id="KW-1185">Reference proteome</keyword>
<dbReference type="InterPro" id="IPR036291">
    <property type="entry name" value="NAD(P)-bd_dom_sf"/>
</dbReference>
<dbReference type="Proteomes" id="UP000749311">
    <property type="component" value="Unassembled WGS sequence"/>
</dbReference>
<dbReference type="PROSITE" id="PS00059">
    <property type="entry name" value="ADH_ZINC"/>
    <property type="match status" value="1"/>
</dbReference>
<evidence type="ECO:0000256" key="2">
    <source>
        <dbReference type="ARBA" id="ARBA00008072"/>
    </source>
</evidence>
<dbReference type="Pfam" id="PF00107">
    <property type="entry name" value="ADH_zinc_N"/>
    <property type="match status" value="1"/>
</dbReference>
<name>A0ABX0SFT8_9ACTN</name>
<dbReference type="InterPro" id="IPR011032">
    <property type="entry name" value="GroES-like_sf"/>
</dbReference>
<dbReference type="RefSeq" id="WP_167165091.1">
    <property type="nucleotide sequence ID" value="NZ_BAAAOO010000002.1"/>
</dbReference>
<dbReference type="GO" id="GO:0004022">
    <property type="term" value="F:alcohol dehydrogenase (NAD+) activity"/>
    <property type="evidence" value="ECO:0007669"/>
    <property type="project" value="UniProtKB-EC"/>
</dbReference>
<gene>
    <name evidence="8" type="ORF">FB473_000828</name>
</gene>
<comment type="caution">
    <text evidence="8">The sequence shown here is derived from an EMBL/GenBank/DDBJ whole genome shotgun (WGS) entry which is preliminary data.</text>
</comment>
<keyword evidence="4 6" id="KW-0862">Zinc</keyword>
<dbReference type="InterPro" id="IPR002328">
    <property type="entry name" value="ADH_Zn_CS"/>
</dbReference>
<evidence type="ECO:0000256" key="4">
    <source>
        <dbReference type="ARBA" id="ARBA00022833"/>
    </source>
</evidence>
<evidence type="ECO:0000256" key="1">
    <source>
        <dbReference type="ARBA" id="ARBA00001947"/>
    </source>
</evidence>
<comment type="similarity">
    <text evidence="2 6">Belongs to the zinc-containing alcohol dehydrogenase family.</text>
</comment>
<sequence>MKITGAVLEEIGRERPYAETKPITISQLDLDPPGPGEVLVRMEAAGICHSDLSVVNGNRPRPVPMLLGHEAAGIVEQLGDGVDDIHPGQRVVMAFLPRCGVCKNCLTDGKLPCIPGTEANTAGRLLTGGERLHRDGEKVFHHLGVSGFATHAVVDRRSIVPVGSDIPPAVAAVLGCAVLTGGGAVINAGAPAVGDDVAVVGLGGVGMAALITAISLGRGGVIGVDALPDKLRRATELGATAVYTPQEALDAGVKVPVVVEAAGHPRAFETAVKLTGVGGKTVTVGLPAPGADSTISPLGLTAEARTIQGSYLGSAVPSRDIPTYAQLWRDGKLPVDALISSTIALDDINAAMDALADGRAVRQVILFDGTSA</sequence>
<comment type="cofactor">
    <cofactor evidence="1 6">
        <name>Zn(2+)</name>
        <dbReference type="ChEBI" id="CHEBI:29105"/>
    </cofactor>
</comment>
<dbReference type="Gene3D" id="3.40.50.720">
    <property type="entry name" value="NAD(P)-binding Rossmann-like Domain"/>
    <property type="match status" value="1"/>
</dbReference>
<reference evidence="8 9" key="1">
    <citation type="submission" date="2020-02" db="EMBL/GenBank/DDBJ databases">
        <title>Sequencing the genomes of 1000 actinobacteria strains.</title>
        <authorList>
            <person name="Klenk H.-P."/>
        </authorList>
    </citation>
    <scope>NUCLEOTIDE SEQUENCE [LARGE SCALE GENOMIC DNA]</scope>
    <source>
        <strain evidence="8 9">DSM 19609</strain>
    </source>
</reference>
<feature type="domain" description="Enoyl reductase (ER)" evidence="7">
    <location>
        <begin position="18"/>
        <end position="366"/>
    </location>
</feature>
<dbReference type="Pfam" id="PF08240">
    <property type="entry name" value="ADH_N"/>
    <property type="match status" value="1"/>
</dbReference>
<dbReference type="Gene3D" id="3.90.180.10">
    <property type="entry name" value="Medium-chain alcohol dehydrogenases, catalytic domain"/>
    <property type="match status" value="1"/>
</dbReference>
<keyword evidence="3 6" id="KW-0479">Metal-binding</keyword>
<accession>A0ABX0SFT8</accession>
<proteinExistence type="inferred from homology"/>
<evidence type="ECO:0000256" key="5">
    <source>
        <dbReference type="ARBA" id="ARBA00023002"/>
    </source>
</evidence>